<gene>
    <name evidence="2" type="ORF">RAS_07000</name>
</gene>
<dbReference type="GO" id="GO:0003824">
    <property type="term" value="F:catalytic activity"/>
    <property type="evidence" value="ECO:0007669"/>
    <property type="project" value="InterPro"/>
</dbReference>
<dbReference type="Proteomes" id="UP000321183">
    <property type="component" value="Chromosome"/>
</dbReference>
<accession>A0A510GIV1</accession>
<dbReference type="KEGG" id="ras:RAS_07000"/>
<feature type="domain" description="Cytidyltransferase-like" evidence="1">
    <location>
        <begin position="52"/>
        <end position="77"/>
    </location>
</feature>
<dbReference type="InterPro" id="IPR004821">
    <property type="entry name" value="Cyt_trans-like"/>
</dbReference>
<dbReference type="EMBL" id="AP019563">
    <property type="protein sequence ID" value="BBJ31591.1"/>
    <property type="molecule type" value="Genomic_DNA"/>
</dbReference>
<evidence type="ECO:0000313" key="2">
    <source>
        <dbReference type="EMBL" id="BBJ31591.1"/>
    </source>
</evidence>
<dbReference type="NCBIfam" id="TIGR00125">
    <property type="entry name" value="cyt_tran_rel"/>
    <property type="match status" value="1"/>
</dbReference>
<sequence>MKVMPRLFLFLLIFINLISCSSNYNSVKLPKIEYYENISLNKNCPINSEIVLVGGCFDLLHYGHIEFLCKAKKQGKYLKSLL</sequence>
<dbReference type="Pfam" id="PF01467">
    <property type="entry name" value="CTP_transf_like"/>
    <property type="match status" value="1"/>
</dbReference>
<protein>
    <recommendedName>
        <fullName evidence="1">Cytidyltransferase-like domain-containing protein</fullName>
    </recommendedName>
</protein>
<proteinExistence type="predicted"/>
<dbReference type="SUPFAM" id="SSF52374">
    <property type="entry name" value="Nucleotidylyl transferase"/>
    <property type="match status" value="1"/>
</dbReference>
<dbReference type="AlphaFoldDB" id="A0A510GIV1"/>
<keyword evidence="3" id="KW-1185">Reference proteome</keyword>
<dbReference type="Gene3D" id="3.40.50.620">
    <property type="entry name" value="HUPs"/>
    <property type="match status" value="1"/>
</dbReference>
<reference evidence="2 3" key="1">
    <citation type="submission" date="2019-04" db="EMBL/GenBank/DDBJ databases">
        <title>Draft genome sequence of Rickettsia asiatica Maytaro1284.</title>
        <authorList>
            <person name="Thu M."/>
            <person name="Qiu Y."/>
            <person name="Nakao R."/>
        </authorList>
    </citation>
    <scope>NUCLEOTIDE SEQUENCE [LARGE SCALE GENOMIC DNA]</scope>
    <source>
        <strain evidence="2 3">Maytaro1284</strain>
    </source>
</reference>
<name>A0A510GIV1_9RICK</name>
<evidence type="ECO:0000313" key="3">
    <source>
        <dbReference type="Proteomes" id="UP000321183"/>
    </source>
</evidence>
<dbReference type="InterPro" id="IPR014729">
    <property type="entry name" value="Rossmann-like_a/b/a_fold"/>
</dbReference>
<organism evidence="2 3">
    <name type="scientific">Rickettsia asiatica</name>
    <dbReference type="NCBI Taxonomy" id="238800"/>
    <lineage>
        <taxon>Bacteria</taxon>
        <taxon>Pseudomonadati</taxon>
        <taxon>Pseudomonadota</taxon>
        <taxon>Alphaproteobacteria</taxon>
        <taxon>Rickettsiales</taxon>
        <taxon>Rickettsiaceae</taxon>
        <taxon>Rickettsieae</taxon>
        <taxon>Rickettsia</taxon>
        <taxon>spotted fever group</taxon>
    </lineage>
</organism>
<evidence type="ECO:0000259" key="1">
    <source>
        <dbReference type="Pfam" id="PF01467"/>
    </source>
</evidence>